<protein>
    <recommendedName>
        <fullName evidence="6">Cytochrome c domain-containing protein</fullName>
    </recommendedName>
</protein>
<dbReference type="GO" id="GO:0046872">
    <property type="term" value="F:metal ion binding"/>
    <property type="evidence" value="ECO:0007669"/>
    <property type="project" value="UniProtKB-KW"/>
</dbReference>
<keyword evidence="1" id="KW-0813">Transport</keyword>
<gene>
    <name evidence="7" type="ORF">METZ01_LOCUS9451</name>
</gene>
<evidence type="ECO:0000259" key="6">
    <source>
        <dbReference type="PROSITE" id="PS51007"/>
    </source>
</evidence>
<dbReference type="GO" id="GO:0009055">
    <property type="term" value="F:electron transfer activity"/>
    <property type="evidence" value="ECO:0007669"/>
    <property type="project" value="InterPro"/>
</dbReference>
<dbReference type="InterPro" id="IPR009056">
    <property type="entry name" value="Cyt_c-like_dom"/>
</dbReference>
<dbReference type="EMBL" id="UINC01000511">
    <property type="protein sequence ID" value="SUZ56597.1"/>
    <property type="molecule type" value="Genomic_DNA"/>
</dbReference>
<keyword evidence="5" id="KW-0408">Iron</keyword>
<dbReference type="Pfam" id="PF00034">
    <property type="entry name" value="Cytochrom_C"/>
    <property type="match status" value="1"/>
</dbReference>
<dbReference type="PRINTS" id="PR00604">
    <property type="entry name" value="CYTCHRMECIAB"/>
</dbReference>
<keyword evidence="4" id="KW-0249">Electron transport</keyword>
<dbReference type="AlphaFoldDB" id="A0A381NPZ1"/>
<dbReference type="InterPro" id="IPR036909">
    <property type="entry name" value="Cyt_c-like_dom_sf"/>
</dbReference>
<keyword evidence="2" id="KW-0349">Heme</keyword>
<dbReference type="SUPFAM" id="SSF46626">
    <property type="entry name" value="Cytochrome c"/>
    <property type="match status" value="1"/>
</dbReference>
<feature type="domain" description="Cytochrome c" evidence="6">
    <location>
        <begin position="25"/>
        <end position="123"/>
    </location>
</feature>
<dbReference type="GO" id="GO:0020037">
    <property type="term" value="F:heme binding"/>
    <property type="evidence" value="ECO:0007669"/>
    <property type="project" value="InterPro"/>
</dbReference>
<organism evidence="7">
    <name type="scientific">marine metagenome</name>
    <dbReference type="NCBI Taxonomy" id="408172"/>
    <lineage>
        <taxon>unclassified sequences</taxon>
        <taxon>metagenomes</taxon>
        <taxon>ecological metagenomes</taxon>
    </lineage>
</organism>
<dbReference type="InterPro" id="IPR002327">
    <property type="entry name" value="Cyt_c_1A/1B"/>
</dbReference>
<accession>A0A381NPZ1</accession>
<dbReference type="Gene3D" id="1.10.760.10">
    <property type="entry name" value="Cytochrome c-like domain"/>
    <property type="match status" value="1"/>
</dbReference>
<evidence type="ECO:0000256" key="3">
    <source>
        <dbReference type="ARBA" id="ARBA00022723"/>
    </source>
</evidence>
<evidence type="ECO:0000313" key="7">
    <source>
        <dbReference type="EMBL" id="SUZ56597.1"/>
    </source>
</evidence>
<dbReference type="PANTHER" id="PTHR11961">
    <property type="entry name" value="CYTOCHROME C"/>
    <property type="match status" value="1"/>
</dbReference>
<dbReference type="PROSITE" id="PS51007">
    <property type="entry name" value="CYTC"/>
    <property type="match status" value="1"/>
</dbReference>
<keyword evidence="3" id="KW-0479">Metal-binding</keyword>
<name>A0A381NPZ1_9ZZZZ</name>
<evidence type="ECO:0000256" key="4">
    <source>
        <dbReference type="ARBA" id="ARBA00022982"/>
    </source>
</evidence>
<sequence length="123" mass="13747">MKFFKYYLTIFVVILSFANMSFAQGNPIKGEKIFNKCKACHSAVDTKNKIGPSLLGVVGRPAGEVTGYKYSKALLSSGIIWNEESLDAYLEKPKKFLPGGKMAFVGLRKEEDRKDVIAYLKKD</sequence>
<reference evidence="7" key="1">
    <citation type="submission" date="2018-05" db="EMBL/GenBank/DDBJ databases">
        <authorList>
            <person name="Lanie J.A."/>
            <person name="Ng W.-L."/>
            <person name="Kazmierczak K.M."/>
            <person name="Andrzejewski T.M."/>
            <person name="Davidsen T.M."/>
            <person name="Wayne K.J."/>
            <person name="Tettelin H."/>
            <person name="Glass J.I."/>
            <person name="Rusch D."/>
            <person name="Podicherti R."/>
            <person name="Tsui H.-C.T."/>
            <person name="Winkler M.E."/>
        </authorList>
    </citation>
    <scope>NUCLEOTIDE SEQUENCE</scope>
</reference>
<evidence type="ECO:0000256" key="2">
    <source>
        <dbReference type="ARBA" id="ARBA00022617"/>
    </source>
</evidence>
<evidence type="ECO:0000256" key="5">
    <source>
        <dbReference type="ARBA" id="ARBA00023004"/>
    </source>
</evidence>
<proteinExistence type="predicted"/>
<evidence type="ECO:0000256" key="1">
    <source>
        <dbReference type="ARBA" id="ARBA00022448"/>
    </source>
</evidence>